<organism evidence="1 2">
    <name type="scientific">Quercus lobata</name>
    <name type="common">Valley oak</name>
    <dbReference type="NCBI Taxonomy" id="97700"/>
    <lineage>
        <taxon>Eukaryota</taxon>
        <taxon>Viridiplantae</taxon>
        <taxon>Streptophyta</taxon>
        <taxon>Embryophyta</taxon>
        <taxon>Tracheophyta</taxon>
        <taxon>Spermatophyta</taxon>
        <taxon>Magnoliopsida</taxon>
        <taxon>eudicotyledons</taxon>
        <taxon>Gunneridae</taxon>
        <taxon>Pentapetalae</taxon>
        <taxon>rosids</taxon>
        <taxon>fabids</taxon>
        <taxon>Fagales</taxon>
        <taxon>Fagaceae</taxon>
        <taxon>Quercus</taxon>
    </lineage>
</organism>
<dbReference type="AlphaFoldDB" id="A0A7N2MEL0"/>
<dbReference type="EMBL" id="LRBV02000008">
    <property type="status" value="NOT_ANNOTATED_CDS"/>
    <property type="molecule type" value="Genomic_DNA"/>
</dbReference>
<sequence length="225" mass="26365">MEKLQRDFLWTGIGDDHEIHLVNWSKVCRPVKNGGLGIRCLRRFNYALLAKWLWRYSWENDALWRRVIGTKYGNEWGGWCTKSVLGAYGVCLWKCIRSGWLNFSKCLRYDMGDGTRVKFWDDVWCRDCPLKEEFPDLYNISRTREALVSEVMCYTNGRVFWDIQFHRLVNDQESISLDSFLVLIYSTKVQGVGADKLCWKLACSRGFKVSGYYHSLSPSIVIPFP</sequence>
<dbReference type="EnsemblPlants" id="QL08p060724:mrna">
    <property type="protein sequence ID" value="QL08p060724:mrna:CDS:2"/>
    <property type="gene ID" value="QL08p060724"/>
</dbReference>
<evidence type="ECO:0000313" key="1">
    <source>
        <dbReference type="EnsemblPlants" id="QL08p060724:mrna:CDS:2"/>
    </source>
</evidence>
<reference evidence="1 2" key="1">
    <citation type="journal article" date="2016" name="G3 (Bethesda)">
        <title>First Draft Assembly and Annotation of the Genome of a California Endemic Oak Quercus lobata Nee (Fagaceae).</title>
        <authorList>
            <person name="Sork V.L."/>
            <person name="Fitz-Gibbon S.T."/>
            <person name="Puiu D."/>
            <person name="Crepeau M."/>
            <person name="Gugger P.F."/>
            <person name="Sherman R."/>
            <person name="Stevens K."/>
            <person name="Langley C.H."/>
            <person name="Pellegrini M."/>
            <person name="Salzberg S.L."/>
        </authorList>
    </citation>
    <scope>NUCLEOTIDE SEQUENCE [LARGE SCALE GENOMIC DNA]</scope>
    <source>
        <strain evidence="1 2">cv. SW786</strain>
    </source>
</reference>
<evidence type="ECO:0000313" key="2">
    <source>
        <dbReference type="Proteomes" id="UP000594261"/>
    </source>
</evidence>
<reference evidence="1" key="2">
    <citation type="submission" date="2021-01" db="UniProtKB">
        <authorList>
            <consortium name="EnsemblPlants"/>
        </authorList>
    </citation>
    <scope>IDENTIFICATION</scope>
</reference>
<proteinExistence type="predicted"/>
<dbReference type="Gramene" id="QL08p060724:mrna">
    <property type="protein sequence ID" value="QL08p060724:mrna:CDS:2"/>
    <property type="gene ID" value="QL08p060724"/>
</dbReference>
<dbReference type="InParanoid" id="A0A7N2MEL0"/>
<dbReference type="Proteomes" id="UP000594261">
    <property type="component" value="Chromosome 8"/>
</dbReference>
<keyword evidence="2" id="KW-1185">Reference proteome</keyword>
<dbReference type="OMA" id="WENDALW"/>
<dbReference type="PANTHER" id="PTHR36617">
    <property type="entry name" value="PROTEIN, PUTATIVE-RELATED"/>
    <property type="match status" value="1"/>
</dbReference>
<dbReference type="PANTHER" id="PTHR36617:SF16">
    <property type="entry name" value="OS04G0516500 PROTEIN"/>
    <property type="match status" value="1"/>
</dbReference>
<protein>
    <submittedName>
        <fullName evidence="1">Uncharacterized protein</fullName>
    </submittedName>
</protein>
<accession>A0A7N2MEL0</accession>
<name>A0A7N2MEL0_QUELO</name>